<proteinExistence type="predicted"/>
<dbReference type="GO" id="GO:0046210">
    <property type="term" value="P:nitric oxide catabolic process"/>
    <property type="evidence" value="ECO:0007669"/>
    <property type="project" value="TreeGrafter"/>
</dbReference>
<feature type="region of interest" description="Disordered" evidence="1">
    <location>
        <begin position="17"/>
        <end position="65"/>
    </location>
</feature>
<dbReference type="PANTHER" id="PTHR43396">
    <property type="entry name" value="FLAVOHEMOPROTEIN"/>
    <property type="match status" value="1"/>
</dbReference>
<dbReference type="PANTHER" id="PTHR43396:SF6">
    <property type="entry name" value="ABL201WP"/>
    <property type="match status" value="1"/>
</dbReference>
<dbReference type="Proteomes" id="UP000694255">
    <property type="component" value="Unassembled WGS sequence"/>
</dbReference>
<organism evidence="3 4">
    <name type="scientific">[Candida] subhashii</name>
    <dbReference type="NCBI Taxonomy" id="561895"/>
    <lineage>
        <taxon>Eukaryota</taxon>
        <taxon>Fungi</taxon>
        <taxon>Dikarya</taxon>
        <taxon>Ascomycota</taxon>
        <taxon>Saccharomycotina</taxon>
        <taxon>Pichiomycetes</taxon>
        <taxon>Debaryomycetaceae</taxon>
        <taxon>Spathaspora</taxon>
    </lineage>
</organism>
<dbReference type="GeneID" id="73471995"/>
<dbReference type="GO" id="GO:0071949">
    <property type="term" value="F:FAD binding"/>
    <property type="evidence" value="ECO:0007669"/>
    <property type="project" value="TreeGrafter"/>
</dbReference>
<dbReference type="GO" id="GO:0020037">
    <property type="term" value="F:heme binding"/>
    <property type="evidence" value="ECO:0007669"/>
    <property type="project" value="InterPro"/>
</dbReference>
<keyword evidence="4" id="KW-1185">Reference proteome</keyword>
<dbReference type="Pfam" id="PF00042">
    <property type="entry name" value="Globin"/>
    <property type="match status" value="1"/>
</dbReference>
<feature type="region of interest" description="Disordered" evidence="1">
    <location>
        <begin position="124"/>
        <end position="155"/>
    </location>
</feature>
<reference evidence="3 4" key="1">
    <citation type="journal article" date="2021" name="DNA Res.">
        <title>Genome analysis of Candida subhashii reveals its hybrid nature and dual mitochondrial genome conformations.</title>
        <authorList>
            <person name="Mixao V."/>
            <person name="Hegedusova E."/>
            <person name="Saus E."/>
            <person name="Pryszcz L.P."/>
            <person name="Cillingova A."/>
            <person name="Nosek J."/>
            <person name="Gabaldon T."/>
        </authorList>
    </citation>
    <scope>NUCLEOTIDE SEQUENCE [LARGE SCALE GENOMIC DNA]</scope>
    <source>
        <strain evidence="3 4">CBS 10753</strain>
    </source>
</reference>
<name>A0A8J5QFQ7_9ASCO</name>
<gene>
    <name evidence="3" type="ORF">J8A68_005195</name>
</gene>
<comment type="caution">
    <text evidence="3">The sequence shown here is derived from an EMBL/GenBank/DDBJ whole genome shotgun (WGS) entry which is preliminary data.</text>
</comment>
<dbReference type="GO" id="GO:0008941">
    <property type="term" value="F:nitric oxide dioxygenase NAD(P)H activity"/>
    <property type="evidence" value="ECO:0007669"/>
    <property type="project" value="TreeGrafter"/>
</dbReference>
<evidence type="ECO:0000259" key="2">
    <source>
        <dbReference type="PROSITE" id="PS01033"/>
    </source>
</evidence>
<feature type="compositionally biased region" description="Polar residues" evidence="1">
    <location>
        <begin position="322"/>
        <end position="356"/>
    </location>
</feature>
<feature type="domain" description="Globin" evidence="2">
    <location>
        <begin position="156"/>
        <end position="284"/>
    </location>
</feature>
<dbReference type="OrthoDB" id="436496at2759"/>
<evidence type="ECO:0000256" key="1">
    <source>
        <dbReference type="SAM" id="MobiDB-lite"/>
    </source>
</evidence>
<dbReference type="RefSeq" id="XP_049261536.1">
    <property type="nucleotide sequence ID" value="XM_049409235.1"/>
</dbReference>
<dbReference type="GO" id="GO:0071500">
    <property type="term" value="P:cellular response to nitrosative stress"/>
    <property type="evidence" value="ECO:0007669"/>
    <property type="project" value="TreeGrafter"/>
</dbReference>
<dbReference type="EMBL" id="JAGSYN010000222">
    <property type="protein sequence ID" value="KAG7661303.1"/>
    <property type="molecule type" value="Genomic_DNA"/>
</dbReference>
<dbReference type="CDD" id="cd01040">
    <property type="entry name" value="Mb-like"/>
    <property type="match status" value="1"/>
</dbReference>
<accession>A0A8J5QFQ7</accession>
<protein>
    <recommendedName>
        <fullName evidence="2">Globin domain-containing protein</fullName>
    </recommendedName>
</protein>
<evidence type="ECO:0000313" key="3">
    <source>
        <dbReference type="EMBL" id="KAG7661303.1"/>
    </source>
</evidence>
<evidence type="ECO:0000313" key="4">
    <source>
        <dbReference type="Proteomes" id="UP000694255"/>
    </source>
</evidence>
<sequence>MMVSNFSAHSAYVNTISSPRYKPSNKHTQETKSRILSRKLTQATTSSEKSKQVVPDDPPPVDQFNRENIHSHYKLVKMDTRTSIDSYHAINAQQYKIVLQFPKEDIELIRYTWYQMLLDEETLPNSNKKPPAIPGTFPGEESRQPRLDDDRSSNSGISKMVRYSSSAIASSLFCRQFYANLLAMAPELEKLFPSIRHQAVNFAGVMSLAVSQLENLNVIENYLINLGKRHSRILDIDPANYELMGEALILTFHQRFGIRFTQELETLWIKLYLYLSNSLIQFGIDPILKVHPQAESRAMSTSTSTRNSMMMDDADDRRSISTQSSSVMSLNNNHNSKSTGGQTITSMSTSQSNSTLKPPPPINAPAAAIAVDDARNKKKFGRIRRKGKDCVIM</sequence>
<dbReference type="AlphaFoldDB" id="A0A8J5QFQ7"/>
<dbReference type="PROSITE" id="PS01033">
    <property type="entry name" value="GLOBIN"/>
    <property type="match status" value="1"/>
</dbReference>
<feature type="compositionally biased region" description="Basic and acidic residues" evidence="1">
    <location>
        <begin position="140"/>
        <end position="152"/>
    </location>
</feature>
<dbReference type="InterPro" id="IPR044399">
    <property type="entry name" value="Mb-like_M"/>
</dbReference>
<dbReference type="InterPro" id="IPR000971">
    <property type="entry name" value="Globin"/>
</dbReference>
<feature type="region of interest" description="Disordered" evidence="1">
    <location>
        <begin position="316"/>
        <end position="365"/>
    </location>
</feature>